<dbReference type="InterPro" id="IPR009145">
    <property type="entry name" value="U2AF_small"/>
</dbReference>
<reference evidence="9 10" key="1">
    <citation type="submission" date="2024-05" db="EMBL/GenBank/DDBJ databases">
        <title>Genetic variation in Jamaican populations of the coffee berry borer (Hypothenemus hampei).</title>
        <authorList>
            <person name="Errbii M."/>
            <person name="Myrie A."/>
        </authorList>
    </citation>
    <scope>NUCLEOTIDE SEQUENCE [LARGE SCALE GENOMIC DNA]</scope>
    <source>
        <strain evidence="9">JA-Hopewell-2020-01-JO</strain>
        <tissue evidence="9">Whole body</tissue>
    </source>
</reference>
<proteinExistence type="predicted"/>
<evidence type="ECO:0000256" key="6">
    <source>
        <dbReference type="SAM" id="Coils"/>
    </source>
</evidence>
<evidence type="ECO:0000256" key="1">
    <source>
        <dbReference type="ARBA" id="ARBA00022723"/>
    </source>
</evidence>
<evidence type="ECO:0000256" key="5">
    <source>
        <dbReference type="PROSITE-ProRule" id="PRU00723"/>
    </source>
</evidence>
<evidence type="ECO:0000256" key="2">
    <source>
        <dbReference type="ARBA" id="ARBA00022737"/>
    </source>
</evidence>
<dbReference type="GO" id="GO:0008270">
    <property type="term" value="F:zinc ion binding"/>
    <property type="evidence" value="ECO:0007669"/>
    <property type="project" value="UniProtKB-KW"/>
</dbReference>
<dbReference type="InterPro" id="IPR000571">
    <property type="entry name" value="Znf_CCCH"/>
</dbReference>
<dbReference type="AlphaFoldDB" id="A0ABD1F742"/>
<evidence type="ECO:0000256" key="4">
    <source>
        <dbReference type="ARBA" id="ARBA00022833"/>
    </source>
</evidence>
<keyword evidence="4 5" id="KW-0862">Zinc</keyword>
<organism evidence="9 10">
    <name type="scientific">Hypothenemus hampei</name>
    <name type="common">Coffee berry borer</name>
    <dbReference type="NCBI Taxonomy" id="57062"/>
    <lineage>
        <taxon>Eukaryota</taxon>
        <taxon>Metazoa</taxon>
        <taxon>Ecdysozoa</taxon>
        <taxon>Arthropoda</taxon>
        <taxon>Hexapoda</taxon>
        <taxon>Insecta</taxon>
        <taxon>Pterygota</taxon>
        <taxon>Neoptera</taxon>
        <taxon>Endopterygota</taxon>
        <taxon>Coleoptera</taxon>
        <taxon>Polyphaga</taxon>
        <taxon>Cucujiformia</taxon>
        <taxon>Curculionidae</taxon>
        <taxon>Scolytinae</taxon>
        <taxon>Hypothenemus</taxon>
    </lineage>
</organism>
<feature type="coiled-coil region" evidence="6">
    <location>
        <begin position="11"/>
        <end position="44"/>
    </location>
</feature>
<feature type="region of interest" description="Disordered" evidence="7">
    <location>
        <begin position="244"/>
        <end position="342"/>
    </location>
</feature>
<dbReference type="InterPro" id="IPR035979">
    <property type="entry name" value="RBD_domain_sf"/>
</dbReference>
<keyword evidence="10" id="KW-1185">Reference proteome</keyword>
<feature type="compositionally biased region" description="Basic and acidic residues" evidence="7">
    <location>
        <begin position="244"/>
        <end position="292"/>
    </location>
</feature>
<keyword evidence="3 5" id="KW-0863">Zinc-finger</keyword>
<evidence type="ECO:0000313" key="9">
    <source>
        <dbReference type="EMBL" id="KAL1513196.1"/>
    </source>
</evidence>
<dbReference type="PROSITE" id="PS50103">
    <property type="entry name" value="ZF_C3H1"/>
    <property type="match status" value="2"/>
</dbReference>
<dbReference type="InterPro" id="IPR012677">
    <property type="entry name" value="Nucleotide-bd_a/b_plait_sf"/>
</dbReference>
<dbReference type="SUPFAM" id="SSF54928">
    <property type="entry name" value="RNA-binding domain, RBD"/>
    <property type="match status" value="1"/>
</dbReference>
<dbReference type="PANTHER" id="PTHR12620">
    <property type="entry name" value="U2 SNRNP AUXILIARY FACTOR, SMALL SUBUNIT"/>
    <property type="match status" value="1"/>
</dbReference>
<keyword evidence="1 5" id="KW-0479">Metal-binding</keyword>
<gene>
    <name evidence="9" type="ORF">ABEB36_002637</name>
</gene>
<dbReference type="Proteomes" id="UP001566132">
    <property type="component" value="Unassembled WGS sequence"/>
</dbReference>
<feature type="zinc finger region" description="C3H1-type" evidence="5">
    <location>
        <begin position="64"/>
        <end position="92"/>
    </location>
</feature>
<evidence type="ECO:0000313" key="10">
    <source>
        <dbReference type="Proteomes" id="UP001566132"/>
    </source>
</evidence>
<feature type="domain" description="C3H1-type" evidence="8">
    <location>
        <begin position="64"/>
        <end position="92"/>
    </location>
</feature>
<sequence>MIQNMKIKLEWEQEQQRLKEIQLAKEKELEEKRLQQEKREKELLDFLDQGGHTPEHLKTILETNPGKDVCPFFQKVSACRFFEACSRNHIRPGISKIILIPGFFSDISLQMKENEHGSDSSLEFEQEDIYQHYLEFFTDVILELEKCGSIRSFAVCCNHEVHLRGNVYVQYQTTREALKSYYTFNGRWYAGKQLSVEFCNITNWKSALCGLFFRKKCPKGNSCNFLHIFKNPKGLYMPYEKITRSERGHSHRDQSSSRKHNSHDNWDEQCSERKGWRWSESPERPLKDHRSTDNGNAPFDKRTKEKSRSRHRSSKRSHSRSRSRSKGRSSKYSKKKYTSYSP</sequence>
<comment type="caution">
    <text evidence="9">The sequence shown here is derived from an EMBL/GenBank/DDBJ whole genome shotgun (WGS) entry which is preliminary data.</text>
</comment>
<dbReference type="EMBL" id="JBDJPC010000002">
    <property type="protein sequence ID" value="KAL1513196.1"/>
    <property type="molecule type" value="Genomic_DNA"/>
</dbReference>
<dbReference type="PRINTS" id="PR01848">
    <property type="entry name" value="U2AUXFACTOR"/>
</dbReference>
<keyword evidence="2" id="KW-0677">Repeat</keyword>
<keyword evidence="6" id="KW-0175">Coiled coil</keyword>
<feature type="domain" description="C3H1-type" evidence="8">
    <location>
        <begin position="203"/>
        <end position="230"/>
    </location>
</feature>
<protein>
    <recommendedName>
        <fullName evidence="8">C3H1-type domain-containing protein</fullName>
    </recommendedName>
</protein>
<dbReference type="Gene3D" id="3.30.70.330">
    <property type="match status" value="1"/>
</dbReference>
<evidence type="ECO:0000256" key="7">
    <source>
        <dbReference type="SAM" id="MobiDB-lite"/>
    </source>
</evidence>
<feature type="zinc finger region" description="C3H1-type" evidence="5">
    <location>
        <begin position="203"/>
        <end position="230"/>
    </location>
</feature>
<evidence type="ECO:0000256" key="3">
    <source>
        <dbReference type="ARBA" id="ARBA00022771"/>
    </source>
</evidence>
<name>A0ABD1F742_HYPHA</name>
<feature type="compositionally biased region" description="Basic residues" evidence="7">
    <location>
        <begin position="304"/>
        <end position="342"/>
    </location>
</feature>
<dbReference type="SMART" id="SM00356">
    <property type="entry name" value="ZnF_C3H1"/>
    <property type="match status" value="2"/>
</dbReference>
<evidence type="ECO:0000259" key="8">
    <source>
        <dbReference type="PROSITE" id="PS50103"/>
    </source>
</evidence>
<accession>A0ABD1F742</accession>